<protein>
    <submittedName>
        <fullName evidence="2">Uncharacterized protein</fullName>
    </submittedName>
</protein>
<sequence>MQSYRYRNSRSVNSTPIRREKKLFSHDNYDAMTDSENNDDWRNTERILLEELKNVTSERNIARGKNERDYTVEEWAKRQAGTTRRM</sequence>
<evidence type="ECO:0000313" key="2">
    <source>
        <dbReference type="WBParaSite" id="jg17196"/>
    </source>
</evidence>
<dbReference type="AlphaFoldDB" id="A0A915D9A3"/>
<proteinExistence type="predicted"/>
<reference evidence="2" key="1">
    <citation type="submission" date="2022-11" db="UniProtKB">
        <authorList>
            <consortium name="WormBaseParasite"/>
        </authorList>
    </citation>
    <scope>IDENTIFICATION</scope>
</reference>
<keyword evidence="1" id="KW-1185">Reference proteome</keyword>
<dbReference type="Proteomes" id="UP000887574">
    <property type="component" value="Unplaced"/>
</dbReference>
<accession>A0A915D9A3</accession>
<organism evidence="1 2">
    <name type="scientific">Ditylenchus dipsaci</name>
    <dbReference type="NCBI Taxonomy" id="166011"/>
    <lineage>
        <taxon>Eukaryota</taxon>
        <taxon>Metazoa</taxon>
        <taxon>Ecdysozoa</taxon>
        <taxon>Nematoda</taxon>
        <taxon>Chromadorea</taxon>
        <taxon>Rhabditida</taxon>
        <taxon>Tylenchina</taxon>
        <taxon>Tylenchomorpha</taxon>
        <taxon>Sphaerularioidea</taxon>
        <taxon>Anguinidae</taxon>
        <taxon>Anguininae</taxon>
        <taxon>Ditylenchus</taxon>
    </lineage>
</organism>
<dbReference type="WBParaSite" id="jg17196">
    <property type="protein sequence ID" value="jg17196"/>
    <property type="gene ID" value="jg17196"/>
</dbReference>
<evidence type="ECO:0000313" key="1">
    <source>
        <dbReference type="Proteomes" id="UP000887574"/>
    </source>
</evidence>
<name>A0A915D9A3_9BILA</name>